<evidence type="ECO:0000313" key="1">
    <source>
        <dbReference type="EMBL" id="KAI2393484.1"/>
    </source>
</evidence>
<accession>A0ACB8V7U7</accession>
<comment type="caution">
    <text evidence="1">The sequence shown here is derived from an EMBL/GenBank/DDBJ whole genome shotgun (WGS) entry which is preliminary data.</text>
</comment>
<protein>
    <submittedName>
        <fullName evidence="1">Uncharacterized protein</fullName>
    </submittedName>
</protein>
<gene>
    <name evidence="1" type="ORF">LOY88_000084</name>
</gene>
<reference evidence="1" key="1">
    <citation type="journal article" date="2022" name="bioRxiv">
        <title>Population genetic analysis of Ophidiomyces ophidiicola, the causative agent of snake fungal disease, indicates recent introductions to the USA.</title>
        <authorList>
            <person name="Ladner J.T."/>
            <person name="Palmer J.M."/>
            <person name="Ettinger C.L."/>
            <person name="Stajich J.E."/>
            <person name="Farrell T.M."/>
            <person name="Glorioso B.M."/>
            <person name="Lawson B."/>
            <person name="Price S.J."/>
            <person name="Stengle A.G."/>
            <person name="Grear D.A."/>
            <person name="Lorch J.M."/>
        </authorList>
    </citation>
    <scope>NUCLEOTIDE SEQUENCE</scope>
    <source>
        <strain evidence="1">NWHC 24266-5</strain>
    </source>
</reference>
<sequence>MDESPVSLPLLILQSLKETGSGISPLSVLLLIALVCVLTRVVTGVGGRSEATFPDGSISPTRAPYWFPYIGHGVLLGFRRRILFEKLRTGRHNALPALYVQGKDHYVLLTASLANSLLEKASSSSNEGPARYILENVFGAPRNPRFFKRTDLYSSSGPMQFLNEDPWLTDIASTVAREIKQAMPNLLSFSQSVVDQSTWERLSGVSILDADSGPICETDLFALVRNFIGVISTTAIMGKSFTEAFPYSLNDLWEFDKNFNAMLLGVPRWVPFPGLVTSYAARRRLLLALKAFHNALAATEIGVDPGFDWQDMDDVSEVIKSRSRSMVDAGYTAEQAAAEHLFFLWTLNLTTNTIVFWNLVHILSDKELHGRILEETRLCAQASRPNWQESGFNIPEPPRLSLDPDKIASACPLLKATYMETLRVYSTPISYRRLNNDIILEESSSAATNRNSIAYRCEAGSYVAIPHFIHNTDPEHFPEPRKFDPQRFLAQLLEDGVDSQTEVVSVENESLLSSELVSKGIDDIWPDGINDMFSYSRSFAERQALLFTASFLAMWDIQRADGKAWEVLPSRNGSATCVPKRDIRVKMKLKI</sequence>
<proteinExistence type="predicted"/>
<dbReference type="EMBL" id="JALBCA010000002">
    <property type="protein sequence ID" value="KAI2393484.1"/>
    <property type="molecule type" value="Genomic_DNA"/>
</dbReference>
<organism evidence="1">
    <name type="scientific">Ophidiomyces ophidiicola</name>
    <dbReference type="NCBI Taxonomy" id="1387563"/>
    <lineage>
        <taxon>Eukaryota</taxon>
        <taxon>Fungi</taxon>
        <taxon>Dikarya</taxon>
        <taxon>Ascomycota</taxon>
        <taxon>Pezizomycotina</taxon>
        <taxon>Eurotiomycetes</taxon>
        <taxon>Eurotiomycetidae</taxon>
        <taxon>Onygenales</taxon>
        <taxon>Onygenaceae</taxon>
        <taxon>Ophidiomyces</taxon>
    </lineage>
</organism>
<name>A0ACB8V7U7_9EURO</name>